<dbReference type="RefSeq" id="WP_009627156.1">
    <property type="nucleotide sequence ID" value="NZ_VBTY01000078.1"/>
</dbReference>
<proteinExistence type="predicted"/>
<dbReference type="InterPro" id="IPR007362">
    <property type="entry name" value="DUF429"/>
</dbReference>
<evidence type="ECO:0000313" key="2">
    <source>
        <dbReference type="Proteomes" id="UP001152872"/>
    </source>
</evidence>
<sequence length="293" mass="33523">MDSSKCPPSLIILSNHIEHYRFMELIYGVDFTSAPRQGKTIVCAEAWREADILYIKKFYRFTTLPSFIDFMERSPTCLAGVDFPLGQPRKLIENLQWGNTWAEYVERIGQMTKQEFVGVLDRYRQNRPNGDREHLRHTDRLVGAISPMKVYGVPVGKMFFEGAPRMLKAGFNIIPCHPTDDLRTVIEVYPALVARFLIGRQSYKSDSKAKQDSVMQSARQKIIELWRLPIFQDKYGFVIDINQHLADECDRDPSGDTIDAVLAAIQAAWALQQPNYGIPATCDRLEGWICNAL</sequence>
<evidence type="ECO:0000313" key="1">
    <source>
        <dbReference type="EMBL" id="MDG3495049.1"/>
    </source>
</evidence>
<reference evidence="1" key="1">
    <citation type="submission" date="2019-05" db="EMBL/GenBank/DDBJ databases">
        <title>Whole genome sequencing of Pseudanabaena catenata USMAC16.</title>
        <authorList>
            <person name="Khan Z."/>
            <person name="Omar W.M."/>
            <person name="Convey P."/>
            <person name="Merican F."/>
            <person name="Najimudin N."/>
        </authorList>
    </citation>
    <scope>NUCLEOTIDE SEQUENCE</scope>
    <source>
        <strain evidence="1">USMAC16</strain>
    </source>
</reference>
<dbReference type="AlphaFoldDB" id="A0A9X4M8V3"/>
<dbReference type="EMBL" id="VBTY01000078">
    <property type="protein sequence ID" value="MDG3495049.1"/>
    <property type="molecule type" value="Genomic_DNA"/>
</dbReference>
<organism evidence="1 2">
    <name type="scientific">Pseudanabaena catenata USMAC16</name>
    <dbReference type="NCBI Taxonomy" id="1855837"/>
    <lineage>
        <taxon>Bacteria</taxon>
        <taxon>Bacillati</taxon>
        <taxon>Cyanobacteriota</taxon>
        <taxon>Cyanophyceae</taxon>
        <taxon>Pseudanabaenales</taxon>
        <taxon>Pseudanabaenaceae</taxon>
        <taxon>Pseudanabaena</taxon>
    </lineage>
</organism>
<protein>
    <submittedName>
        <fullName evidence="1">DUF429 domain-containing protein</fullName>
    </submittedName>
</protein>
<accession>A0A9X4M8V3</accession>
<name>A0A9X4M8V3_9CYAN</name>
<dbReference type="Proteomes" id="UP001152872">
    <property type="component" value="Unassembled WGS sequence"/>
</dbReference>
<gene>
    <name evidence="1" type="ORF">FEV09_10815</name>
</gene>
<dbReference type="Pfam" id="PF04250">
    <property type="entry name" value="DUF429"/>
    <property type="match status" value="1"/>
</dbReference>
<comment type="caution">
    <text evidence="1">The sequence shown here is derived from an EMBL/GenBank/DDBJ whole genome shotgun (WGS) entry which is preliminary data.</text>
</comment>
<keyword evidence="2" id="KW-1185">Reference proteome</keyword>